<comment type="caution">
    <text evidence="12">The sequence shown here is derived from an EMBL/GenBank/DDBJ whole genome shotgun (WGS) entry which is preliminary data.</text>
</comment>
<keyword evidence="5 10" id="KW-1133">Transmembrane helix</keyword>
<evidence type="ECO:0000313" key="12">
    <source>
        <dbReference type="EMBL" id="KAJ1908594.1"/>
    </source>
</evidence>
<keyword evidence="4" id="KW-0653">Protein transport</keyword>
<accession>A0A9W8DLC7</accession>
<evidence type="ECO:0000256" key="9">
    <source>
        <dbReference type="SAM" id="MobiDB-lite"/>
    </source>
</evidence>
<evidence type="ECO:0000256" key="2">
    <source>
        <dbReference type="ARBA" id="ARBA00022448"/>
    </source>
</evidence>
<dbReference type="GO" id="GO:0015031">
    <property type="term" value="P:protein transport"/>
    <property type="evidence" value="ECO:0007669"/>
    <property type="project" value="UniProtKB-KW"/>
</dbReference>
<dbReference type="OrthoDB" id="3063237at2759"/>
<protein>
    <recommendedName>
        <fullName evidence="11">t-SNARE coiled-coil homology domain-containing protein</fullName>
    </recommendedName>
</protein>
<keyword evidence="13" id="KW-1185">Reference proteome</keyword>
<sequence>MSSSRTFNNRNTLRGGHGGGASSSHGDSRLLENQNDVRMDDLASKVSALRKVTIDIHDEVESQHGLLANTGQSMEGFGSRLRSTTRRFQTVMAQSTTRQSCYIVFGLVFALWLLFYVVRWNRSVPAE</sequence>
<dbReference type="AlphaFoldDB" id="A0A9W8DLC7"/>
<evidence type="ECO:0000256" key="1">
    <source>
        <dbReference type="ARBA" id="ARBA00004394"/>
    </source>
</evidence>
<dbReference type="Gene3D" id="1.20.5.110">
    <property type="match status" value="1"/>
</dbReference>
<comment type="subcellular location">
    <subcellularLocation>
        <location evidence="8">Endomembrane system</location>
        <topology evidence="8">Single-pass type IV membrane protein</topology>
    </subcellularLocation>
    <subcellularLocation>
        <location evidence="1">Golgi apparatus membrane</location>
    </subcellularLocation>
</comment>
<dbReference type="InterPro" id="IPR000727">
    <property type="entry name" value="T_SNARE_dom"/>
</dbReference>
<dbReference type="SUPFAM" id="SSF58038">
    <property type="entry name" value="SNARE fusion complex"/>
    <property type="match status" value="1"/>
</dbReference>
<evidence type="ECO:0000313" key="13">
    <source>
        <dbReference type="Proteomes" id="UP001150569"/>
    </source>
</evidence>
<dbReference type="PROSITE" id="PS50192">
    <property type="entry name" value="T_SNARE"/>
    <property type="match status" value="1"/>
</dbReference>
<proteinExistence type="predicted"/>
<dbReference type="PANTHER" id="PTHR12791">
    <property type="entry name" value="GOLGI SNARE BET1-RELATED"/>
    <property type="match status" value="1"/>
</dbReference>
<evidence type="ECO:0000256" key="10">
    <source>
        <dbReference type="SAM" id="Phobius"/>
    </source>
</evidence>
<keyword evidence="6" id="KW-0333">Golgi apparatus</keyword>
<evidence type="ECO:0000259" key="11">
    <source>
        <dbReference type="PROSITE" id="PS50192"/>
    </source>
</evidence>
<evidence type="ECO:0000256" key="7">
    <source>
        <dbReference type="ARBA" id="ARBA00023136"/>
    </source>
</evidence>
<keyword evidence="2" id="KW-0813">Transport</keyword>
<evidence type="ECO:0000256" key="3">
    <source>
        <dbReference type="ARBA" id="ARBA00022692"/>
    </source>
</evidence>
<evidence type="ECO:0000256" key="6">
    <source>
        <dbReference type="ARBA" id="ARBA00023034"/>
    </source>
</evidence>
<reference evidence="12" key="1">
    <citation type="submission" date="2022-07" db="EMBL/GenBank/DDBJ databases">
        <title>Phylogenomic reconstructions and comparative analyses of Kickxellomycotina fungi.</title>
        <authorList>
            <person name="Reynolds N.K."/>
            <person name="Stajich J.E."/>
            <person name="Barry K."/>
            <person name="Grigoriev I.V."/>
            <person name="Crous P."/>
            <person name="Smith M.E."/>
        </authorList>
    </citation>
    <scope>NUCLEOTIDE SEQUENCE</scope>
    <source>
        <strain evidence="12">RSA 861</strain>
    </source>
</reference>
<feature type="compositionally biased region" description="Polar residues" evidence="9">
    <location>
        <begin position="1"/>
        <end position="12"/>
    </location>
</feature>
<organism evidence="12 13">
    <name type="scientific">Tieghemiomyces parasiticus</name>
    <dbReference type="NCBI Taxonomy" id="78921"/>
    <lineage>
        <taxon>Eukaryota</taxon>
        <taxon>Fungi</taxon>
        <taxon>Fungi incertae sedis</taxon>
        <taxon>Zoopagomycota</taxon>
        <taxon>Kickxellomycotina</taxon>
        <taxon>Dimargaritomycetes</taxon>
        <taxon>Dimargaritales</taxon>
        <taxon>Dimargaritaceae</taxon>
        <taxon>Tieghemiomyces</taxon>
    </lineage>
</organism>
<feature type="region of interest" description="Disordered" evidence="9">
    <location>
        <begin position="1"/>
        <end position="30"/>
    </location>
</feature>
<feature type="transmembrane region" description="Helical" evidence="10">
    <location>
        <begin position="101"/>
        <end position="118"/>
    </location>
</feature>
<feature type="domain" description="T-SNARE coiled-coil homology" evidence="11">
    <location>
        <begin position="29"/>
        <end position="91"/>
    </location>
</feature>
<evidence type="ECO:0000256" key="8">
    <source>
        <dbReference type="ARBA" id="ARBA00046280"/>
    </source>
</evidence>
<dbReference type="CDD" id="cd15853">
    <property type="entry name" value="SNARE_Bet1"/>
    <property type="match status" value="1"/>
</dbReference>
<keyword evidence="3 10" id="KW-0812">Transmembrane</keyword>
<evidence type="ECO:0000256" key="4">
    <source>
        <dbReference type="ARBA" id="ARBA00022927"/>
    </source>
</evidence>
<dbReference type="EMBL" id="JANBPT010001369">
    <property type="protein sequence ID" value="KAJ1908594.1"/>
    <property type="molecule type" value="Genomic_DNA"/>
</dbReference>
<keyword evidence="7 10" id="KW-0472">Membrane</keyword>
<dbReference type="Proteomes" id="UP001150569">
    <property type="component" value="Unassembled WGS sequence"/>
</dbReference>
<evidence type="ECO:0000256" key="5">
    <source>
        <dbReference type="ARBA" id="ARBA00022989"/>
    </source>
</evidence>
<name>A0A9W8DLC7_9FUNG</name>
<dbReference type="GO" id="GO:0000139">
    <property type="term" value="C:Golgi membrane"/>
    <property type="evidence" value="ECO:0007669"/>
    <property type="project" value="UniProtKB-SubCell"/>
</dbReference>
<gene>
    <name evidence="12" type="ORF">IWQ60_011636</name>
</gene>
<dbReference type="InterPro" id="IPR039899">
    <property type="entry name" value="BET1_SNARE"/>
</dbReference>